<protein>
    <submittedName>
        <fullName evidence="2">Uncharacterized protein</fullName>
    </submittedName>
</protein>
<feature type="non-terminal residue" evidence="2">
    <location>
        <position position="81"/>
    </location>
</feature>
<reference evidence="2" key="1">
    <citation type="submission" date="2014-12" db="EMBL/GenBank/DDBJ databases">
        <title>Insight into the proteome of Arion vulgaris.</title>
        <authorList>
            <person name="Aradska J."/>
            <person name="Bulat T."/>
            <person name="Smidak R."/>
            <person name="Sarate P."/>
            <person name="Gangsoo J."/>
            <person name="Sialana F."/>
            <person name="Bilban M."/>
            <person name="Lubec G."/>
        </authorList>
    </citation>
    <scope>NUCLEOTIDE SEQUENCE</scope>
    <source>
        <tissue evidence="2">Skin</tissue>
    </source>
</reference>
<feature type="region of interest" description="Disordered" evidence="1">
    <location>
        <begin position="1"/>
        <end position="20"/>
    </location>
</feature>
<dbReference type="EMBL" id="HACG01015857">
    <property type="protein sequence ID" value="CEK62722.1"/>
    <property type="molecule type" value="Transcribed_RNA"/>
</dbReference>
<sequence length="81" mass="9275">LDPYDSGSESITKLEEDDIQVQNDAINVQEDSNLSADDEEEGCINEKNKKSFKCAQNPVLKEFLLYKRQQLLNKYGSLFDD</sequence>
<evidence type="ECO:0000313" key="2">
    <source>
        <dbReference type="EMBL" id="CEK62722.1"/>
    </source>
</evidence>
<accession>A0A0B6Z2V1</accession>
<organism evidence="2">
    <name type="scientific">Arion vulgaris</name>
    <dbReference type="NCBI Taxonomy" id="1028688"/>
    <lineage>
        <taxon>Eukaryota</taxon>
        <taxon>Metazoa</taxon>
        <taxon>Spiralia</taxon>
        <taxon>Lophotrochozoa</taxon>
        <taxon>Mollusca</taxon>
        <taxon>Gastropoda</taxon>
        <taxon>Heterobranchia</taxon>
        <taxon>Euthyneura</taxon>
        <taxon>Panpulmonata</taxon>
        <taxon>Eupulmonata</taxon>
        <taxon>Stylommatophora</taxon>
        <taxon>Helicina</taxon>
        <taxon>Arionoidea</taxon>
        <taxon>Arionidae</taxon>
        <taxon>Arion</taxon>
    </lineage>
</organism>
<feature type="non-terminal residue" evidence="2">
    <location>
        <position position="1"/>
    </location>
</feature>
<name>A0A0B6Z2V1_9EUPU</name>
<evidence type="ECO:0000256" key="1">
    <source>
        <dbReference type="SAM" id="MobiDB-lite"/>
    </source>
</evidence>
<gene>
    <name evidence="2" type="primary">ORF45988</name>
</gene>
<dbReference type="AlphaFoldDB" id="A0A0B6Z2V1"/>
<proteinExistence type="predicted"/>